<evidence type="ECO:0000313" key="2">
    <source>
        <dbReference type="EMBL" id="VDO93517.1"/>
    </source>
</evidence>
<protein>
    <submittedName>
        <fullName evidence="2 4">Uncharacterized protein</fullName>
    </submittedName>
</protein>
<reference evidence="4" key="2">
    <citation type="submission" date="2019-09" db="UniProtKB">
        <authorList>
            <consortium name="WormBaseParasite"/>
        </authorList>
    </citation>
    <scope>IDENTIFICATION</scope>
</reference>
<proteinExistence type="predicted"/>
<accession>A0A3P8AA58</accession>
<dbReference type="EMBL" id="UZAH01027630">
    <property type="protein sequence ID" value="VDO93517.1"/>
    <property type="molecule type" value="Genomic_DNA"/>
</dbReference>
<feature type="region of interest" description="Disordered" evidence="1">
    <location>
        <begin position="1"/>
        <end position="80"/>
    </location>
</feature>
<evidence type="ECO:0000313" key="4">
    <source>
        <dbReference type="WBParaSite" id="HPBE_0001276801-mRNA-1"/>
    </source>
</evidence>
<evidence type="ECO:0000313" key="3">
    <source>
        <dbReference type="Proteomes" id="UP000050761"/>
    </source>
</evidence>
<dbReference type="AlphaFoldDB" id="A0A183FWG3"/>
<feature type="compositionally biased region" description="Basic and acidic residues" evidence="1">
    <location>
        <begin position="41"/>
        <end position="79"/>
    </location>
</feature>
<gene>
    <name evidence="2" type="ORF">HPBE_LOCUS12769</name>
</gene>
<evidence type="ECO:0000256" key="1">
    <source>
        <dbReference type="SAM" id="MobiDB-lite"/>
    </source>
</evidence>
<reference evidence="2 3" key="1">
    <citation type="submission" date="2018-11" db="EMBL/GenBank/DDBJ databases">
        <authorList>
            <consortium name="Pathogen Informatics"/>
        </authorList>
    </citation>
    <scope>NUCLEOTIDE SEQUENCE [LARGE SCALE GENOMIC DNA]</scope>
</reference>
<dbReference type="Proteomes" id="UP000050761">
    <property type="component" value="Unassembled WGS sequence"/>
</dbReference>
<sequence length="109" mass="11737">MNAAHGLISPAAAAPDGRVRSPSSLQHPLDAVATGASRFHRSIEKERRAEEDEDLPWHGRQEEVTAADPSREKLADGVEQKPPAAELITRAMMTPTKHSNLAPSLMAPV</sequence>
<accession>A0A183FWG3</accession>
<keyword evidence="3" id="KW-1185">Reference proteome</keyword>
<organism evidence="3 4">
    <name type="scientific">Heligmosomoides polygyrus</name>
    <name type="common">Parasitic roundworm</name>
    <dbReference type="NCBI Taxonomy" id="6339"/>
    <lineage>
        <taxon>Eukaryota</taxon>
        <taxon>Metazoa</taxon>
        <taxon>Ecdysozoa</taxon>
        <taxon>Nematoda</taxon>
        <taxon>Chromadorea</taxon>
        <taxon>Rhabditida</taxon>
        <taxon>Rhabditina</taxon>
        <taxon>Rhabditomorpha</taxon>
        <taxon>Strongyloidea</taxon>
        <taxon>Heligmosomidae</taxon>
        <taxon>Heligmosomoides</taxon>
    </lineage>
</organism>
<dbReference type="WBParaSite" id="HPBE_0001276801-mRNA-1">
    <property type="protein sequence ID" value="HPBE_0001276801-mRNA-1"/>
    <property type="gene ID" value="HPBE_0001276801"/>
</dbReference>
<name>A0A183FWG3_HELPZ</name>